<dbReference type="PROSITE" id="PS50111">
    <property type="entry name" value="CHEMOTAXIS_TRANSDUC_2"/>
    <property type="match status" value="1"/>
</dbReference>
<evidence type="ECO:0000259" key="5">
    <source>
        <dbReference type="PROSITE" id="PS50111"/>
    </source>
</evidence>
<dbReference type="OrthoDB" id="9765597at2"/>
<dbReference type="Pfam" id="PF13682">
    <property type="entry name" value="CZB"/>
    <property type="match status" value="1"/>
</dbReference>
<dbReference type="Gene3D" id="1.10.287.950">
    <property type="entry name" value="Methyl-accepting chemotaxis protein"/>
    <property type="match status" value="1"/>
</dbReference>
<sequence>MFGSHFKENLQKTLQINQQLQKQIQEERLKNQELQNTINEMNNKKASQPQNMDTFKEMALILTKSCATNLKVLQEDFTKSVDLLREAKENAIHNISNTKNSQEVLSSGITNMMSKLSDFNNMIGQVQNDFTTISSVIALISDISDQTNLLALNAAIEAARAGEHGRGFAVVADEVSKLAERTQKATKEIEMNIQVVKQNFSEVQSSTEEILKEMEDLNHQNETLEQIGKSAQTISKETDQILSTTFIGLVKLDHLLFKINGYNAVFSENMETTFVGHHDCRLGKWYDTGNGRAEFSTLPSFAAIEAPHKQVHSSIIAGYEIMKKNGSSQNCLKDISEWFEKAESASDTIIKTLDNLLKEKLATLE</sequence>
<organism evidence="6 7">
    <name type="scientific">Helicobacter apodemus</name>
    <dbReference type="NCBI Taxonomy" id="135569"/>
    <lineage>
        <taxon>Bacteria</taxon>
        <taxon>Pseudomonadati</taxon>
        <taxon>Campylobacterota</taxon>
        <taxon>Epsilonproteobacteria</taxon>
        <taxon>Campylobacterales</taxon>
        <taxon>Helicobacteraceae</taxon>
        <taxon>Helicobacter</taxon>
    </lineage>
</organism>
<gene>
    <name evidence="6" type="ORF">CDV25_00825</name>
</gene>
<reference evidence="6 7" key="1">
    <citation type="submission" date="2017-06" db="EMBL/GenBank/DDBJ databases">
        <title>Complete genome of Helicobacter apodemus.</title>
        <authorList>
            <person name="Cho S."/>
        </authorList>
    </citation>
    <scope>NUCLEOTIDE SEQUENCE [LARGE SCALE GENOMIC DNA]</scope>
    <source>
        <strain evidence="7">SNUVETPUB-15-01</strain>
    </source>
</reference>
<evidence type="ECO:0000256" key="1">
    <source>
        <dbReference type="ARBA" id="ARBA00023224"/>
    </source>
</evidence>
<dbReference type="SUPFAM" id="SSF58104">
    <property type="entry name" value="Methyl-accepting chemotaxis protein (MCP) signaling domain"/>
    <property type="match status" value="1"/>
</dbReference>
<keyword evidence="1 3" id="KW-0807">Transducer</keyword>
<protein>
    <submittedName>
        <fullName evidence="6">Chemotaxis protein</fullName>
    </submittedName>
</protein>
<feature type="domain" description="Methyl-accepting transducer" evidence="5">
    <location>
        <begin position="84"/>
        <end position="241"/>
    </location>
</feature>
<dbReference type="PANTHER" id="PTHR32089:SF112">
    <property type="entry name" value="LYSOZYME-LIKE PROTEIN-RELATED"/>
    <property type="match status" value="1"/>
</dbReference>
<dbReference type="AlphaFoldDB" id="A0A2U8FB68"/>
<dbReference type="InterPro" id="IPR004090">
    <property type="entry name" value="Chemotax_Me-accpt_rcpt"/>
</dbReference>
<evidence type="ECO:0000313" key="7">
    <source>
        <dbReference type="Proteomes" id="UP000244890"/>
    </source>
</evidence>
<dbReference type="Proteomes" id="UP000244890">
    <property type="component" value="Chromosome"/>
</dbReference>
<dbReference type="GO" id="GO:0016020">
    <property type="term" value="C:membrane"/>
    <property type="evidence" value="ECO:0007669"/>
    <property type="project" value="InterPro"/>
</dbReference>
<evidence type="ECO:0000256" key="2">
    <source>
        <dbReference type="ARBA" id="ARBA00029447"/>
    </source>
</evidence>
<dbReference type="GO" id="GO:0006935">
    <property type="term" value="P:chemotaxis"/>
    <property type="evidence" value="ECO:0007669"/>
    <property type="project" value="InterPro"/>
</dbReference>
<dbReference type="GO" id="GO:0007165">
    <property type="term" value="P:signal transduction"/>
    <property type="evidence" value="ECO:0007669"/>
    <property type="project" value="UniProtKB-KW"/>
</dbReference>
<dbReference type="KEGG" id="had:CDV25_00825"/>
<dbReference type="Pfam" id="PF00015">
    <property type="entry name" value="MCPsignal"/>
    <property type="match status" value="1"/>
</dbReference>
<keyword evidence="4" id="KW-0175">Coiled coil</keyword>
<evidence type="ECO:0000256" key="4">
    <source>
        <dbReference type="SAM" id="Coils"/>
    </source>
</evidence>
<dbReference type="SMART" id="SM00283">
    <property type="entry name" value="MA"/>
    <property type="match status" value="1"/>
</dbReference>
<dbReference type="PRINTS" id="PR00260">
    <property type="entry name" value="CHEMTRNSDUCR"/>
</dbReference>
<name>A0A2U8FB68_9HELI</name>
<evidence type="ECO:0000256" key="3">
    <source>
        <dbReference type="PROSITE-ProRule" id="PRU00284"/>
    </source>
</evidence>
<comment type="similarity">
    <text evidence="2">Belongs to the methyl-accepting chemotaxis (MCP) protein family.</text>
</comment>
<dbReference type="EMBL" id="CP021886">
    <property type="protein sequence ID" value="AWI33459.1"/>
    <property type="molecule type" value="Genomic_DNA"/>
</dbReference>
<dbReference type="Gene3D" id="1.20.120.30">
    <property type="entry name" value="Aspartate receptor, ligand-binding domain"/>
    <property type="match status" value="1"/>
</dbReference>
<dbReference type="InterPro" id="IPR004089">
    <property type="entry name" value="MCPsignal_dom"/>
</dbReference>
<dbReference type="PANTHER" id="PTHR32089">
    <property type="entry name" value="METHYL-ACCEPTING CHEMOTAXIS PROTEIN MCPB"/>
    <property type="match status" value="1"/>
</dbReference>
<dbReference type="GO" id="GO:0004888">
    <property type="term" value="F:transmembrane signaling receptor activity"/>
    <property type="evidence" value="ECO:0007669"/>
    <property type="project" value="InterPro"/>
</dbReference>
<feature type="coiled-coil region" evidence="4">
    <location>
        <begin position="7"/>
        <end position="44"/>
    </location>
</feature>
<accession>A0A2U8FB68</accession>
<dbReference type="InterPro" id="IPR025991">
    <property type="entry name" value="Chemoreceptor_zinc-bind_dom"/>
</dbReference>
<proteinExistence type="inferred from homology"/>
<evidence type="ECO:0000313" key="6">
    <source>
        <dbReference type="EMBL" id="AWI33459.1"/>
    </source>
</evidence>